<protein>
    <submittedName>
        <fullName evidence="2">Uncharacterized protein</fullName>
    </submittedName>
</protein>
<name>A0A897MX95_9EURY</name>
<evidence type="ECO:0000313" key="3">
    <source>
        <dbReference type="Proteomes" id="UP000663525"/>
    </source>
</evidence>
<accession>A0A897MX95</accession>
<proteinExistence type="predicted"/>
<dbReference type="Proteomes" id="UP000663525">
    <property type="component" value="Chromosome"/>
</dbReference>
<dbReference type="AlphaFoldDB" id="A0A897MX95"/>
<organism evidence="2 3">
    <name type="scientific">Halapricum desulfuricans</name>
    <dbReference type="NCBI Taxonomy" id="2841257"/>
    <lineage>
        <taxon>Archaea</taxon>
        <taxon>Methanobacteriati</taxon>
        <taxon>Methanobacteriota</taxon>
        <taxon>Stenosarchaea group</taxon>
        <taxon>Halobacteria</taxon>
        <taxon>Halobacteriales</taxon>
        <taxon>Haloarculaceae</taxon>
        <taxon>Halapricum</taxon>
    </lineage>
</organism>
<feature type="region of interest" description="Disordered" evidence="1">
    <location>
        <begin position="1"/>
        <end position="26"/>
    </location>
</feature>
<reference evidence="2" key="1">
    <citation type="submission" date="2020-11" db="EMBL/GenBank/DDBJ databases">
        <title>Carbohydrate-dependent, anaerobic sulfur respiration: A novel catabolism in halophilic archaea.</title>
        <authorList>
            <person name="Sorokin D.Y."/>
            <person name="Messina E."/>
            <person name="Smedile F."/>
            <person name="La Cono V."/>
            <person name="Hallsworth J.E."/>
            <person name="Yakimov M.M."/>
        </authorList>
    </citation>
    <scope>NUCLEOTIDE SEQUENCE</scope>
    <source>
        <strain evidence="2">HSR12-1</strain>
    </source>
</reference>
<evidence type="ECO:0000256" key="1">
    <source>
        <dbReference type="SAM" id="MobiDB-lite"/>
    </source>
</evidence>
<dbReference type="EMBL" id="CP064787">
    <property type="protein sequence ID" value="QSG05232.1"/>
    <property type="molecule type" value="Genomic_DNA"/>
</dbReference>
<feature type="compositionally biased region" description="Basic and acidic residues" evidence="1">
    <location>
        <begin position="15"/>
        <end position="26"/>
    </location>
</feature>
<gene>
    <name evidence="2" type="ORF">HSR121_0882</name>
</gene>
<sequence>MGSDSTEKAVAVGHESSDARLPERQSTRVRCVPVAVHRSSIR</sequence>
<evidence type="ECO:0000313" key="2">
    <source>
        <dbReference type="EMBL" id="QSG05232.1"/>
    </source>
</evidence>